<dbReference type="InterPro" id="IPR016024">
    <property type="entry name" value="ARM-type_fold"/>
</dbReference>
<feature type="compositionally biased region" description="Acidic residues" evidence="15">
    <location>
        <begin position="493"/>
        <end position="510"/>
    </location>
</feature>
<evidence type="ECO:0000256" key="8">
    <source>
        <dbReference type="ARBA" id="ARBA00022553"/>
    </source>
</evidence>
<proteinExistence type="inferred from homology"/>
<feature type="region of interest" description="Disordered" evidence="15">
    <location>
        <begin position="1352"/>
        <end position="1485"/>
    </location>
</feature>
<name>A0A210PG18_MIZYE</name>
<feature type="region of interest" description="Disordered" evidence="15">
    <location>
        <begin position="560"/>
        <end position="580"/>
    </location>
</feature>
<dbReference type="GO" id="GO:0010032">
    <property type="term" value="P:meiotic chromosome condensation"/>
    <property type="evidence" value="ECO:0007669"/>
    <property type="project" value="TreeGrafter"/>
</dbReference>
<keyword evidence="9 14" id="KW-0132">Cell division</keyword>
<evidence type="ECO:0000256" key="14">
    <source>
        <dbReference type="PIRNR" id="PIRNR017127"/>
    </source>
</evidence>
<keyword evidence="10 14" id="KW-0498">Mitosis</keyword>
<evidence type="ECO:0000256" key="2">
    <source>
        <dbReference type="ARBA" id="ARBA00004286"/>
    </source>
</evidence>
<evidence type="ECO:0000256" key="6">
    <source>
        <dbReference type="ARBA" id="ARBA00022454"/>
    </source>
</evidence>
<dbReference type="GO" id="GO:0005737">
    <property type="term" value="C:cytoplasm"/>
    <property type="evidence" value="ECO:0007669"/>
    <property type="project" value="UniProtKB-SubCell"/>
</dbReference>
<evidence type="ECO:0000259" key="16">
    <source>
        <dbReference type="Pfam" id="PF12717"/>
    </source>
</evidence>
<protein>
    <recommendedName>
        <fullName evidence="5 14">Condensin complex subunit 1</fullName>
    </recommendedName>
</protein>
<evidence type="ECO:0000256" key="3">
    <source>
        <dbReference type="ARBA" id="ARBA00004496"/>
    </source>
</evidence>
<evidence type="ECO:0000259" key="17">
    <source>
        <dbReference type="Pfam" id="PF12922"/>
    </source>
</evidence>
<dbReference type="GO" id="GO:0007076">
    <property type="term" value="P:mitotic chromosome condensation"/>
    <property type="evidence" value="ECO:0007669"/>
    <property type="project" value="InterPro"/>
</dbReference>
<evidence type="ECO:0000256" key="1">
    <source>
        <dbReference type="ARBA" id="ARBA00004123"/>
    </source>
</evidence>
<dbReference type="InterPro" id="IPR026971">
    <property type="entry name" value="CND1/NCAPD3"/>
</dbReference>
<keyword evidence="13 14" id="KW-0131">Cell cycle</keyword>
<comment type="caution">
    <text evidence="18">The sequence shown here is derived from an EMBL/GenBank/DDBJ whole genome shotgun (WGS) entry which is preliminary data.</text>
</comment>
<feature type="compositionally biased region" description="Low complexity" evidence="15">
    <location>
        <begin position="917"/>
        <end position="958"/>
    </location>
</feature>
<dbReference type="Proteomes" id="UP000242188">
    <property type="component" value="Unassembled WGS sequence"/>
</dbReference>
<dbReference type="SUPFAM" id="SSF48371">
    <property type="entry name" value="ARM repeat"/>
    <property type="match status" value="1"/>
</dbReference>
<dbReference type="STRING" id="6573.A0A210PG18"/>
<feature type="domain" description="Condensin complex subunit 1 C-terminal" evidence="16">
    <location>
        <begin position="1121"/>
        <end position="1282"/>
    </location>
</feature>
<dbReference type="Pfam" id="PF12922">
    <property type="entry name" value="Cnd1_N"/>
    <property type="match status" value="1"/>
</dbReference>
<feature type="domain" description="Condensin complex subunit 1 N-terminal" evidence="17">
    <location>
        <begin position="74"/>
        <end position="238"/>
    </location>
</feature>
<evidence type="ECO:0000256" key="4">
    <source>
        <dbReference type="ARBA" id="ARBA00009606"/>
    </source>
</evidence>
<feature type="compositionally biased region" description="Basic residues" evidence="15">
    <location>
        <begin position="1370"/>
        <end position="1388"/>
    </location>
</feature>
<dbReference type="PIRSF" id="PIRSF017127">
    <property type="entry name" value="Condensin_D2"/>
    <property type="match status" value="1"/>
</dbReference>
<keyword evidence="8" id="KW-0597">Phosphoprotein</keyword>
<dbReference type="GO" id="GO:0042393">
    <property type="term" value="F:histone binding"/>
    <property type="evidence" value="ECO:0007669"/>
    <property type="project" value="TreeGrafter"/>
</dbReference>
<dbReference type="OrthoDB" id="436262at2759"/>
<evidence type="ECO:0000256" key="9">
    <source>
        <dbReference type="ARBA" id="ARBA00022618"/>
    </source>
</evidence>
<dbReference type="GO" id="GO:0000779">
    <property type="term" value="C:condensed chromosome, centromeric region"/>
    <property type="evidence" value="ECO:0007669"/>
    <property type="project" value="TreeGrafter"/>
</dbReference>
<dbReference type="Gene3D" id="1.25.10.10">
    <property type="entry name" value="Leucine-rich Repeat Variant"/>
    <property type="match status" value="2"/>
</dbReference>
<dbReference type="EMBL" id="NEDP02076727">
    <property type="protein sequence ID" value="OWF35443.1"/>
    <property type="molecule type" value="Genomic_DNA"/>
</dbReference>
<feature type="compositionally biased region" description="Polar residues" evidence="15">
    <location>
        <begin position="1360"/>
        <end position="1369"/>
    </location>
</feature>
<evidence type="ECO:0000256" key="15">
    <source>
        <dbReference type="SAM" id="MobiDB-lite"/>
    </source>
</evidence>
<feature type="compositionally biased region" description="Basic residues" evidence="15">
    <location>
        <begin position="1465"/>
        <end position="1476"/>
    </location>
</feature>
<feature type="region of interest" description="Disordered" evidence="15">
    <location>
        <begin position="910"/>
        <end position="963"/>
    </location>
</feature>
<keyword evidence="12" id="KW-0539">Nucleus</keyword>
<sequence>MSFEFLIPVARDDLLNKTDVSQFVVDEVLSPRELPGALHELKTNLRAHGARIILENFDVLFSVLCLQKDLPQDLKEDAWELVVKITKSLSNDLANVLEDAPPVKEEKKASLNMVKMVCYLLCQYMEMLDAEDSKPSATQLVNAKGRAKSNKSKKGSTGMDWDEERGMGLKALLHLVSLNIHRLWDPPIPNEEFVNLVTNCCYKLFENPGLAYASAMETRQVMNHILAVMVKSYNHSLGCSLKVVQLVQHFEHLVVPLAQTLQVITEEFGVKTVLCEITREIGRLAPEDAVKDSAGTRNCSTFLVEIADRIPAFVLPNMSLLLCHLDSEPYIMRNCVLGVIGEILIKVLNKDGLDDKTKATRDQFLDNLEDHVHDTNAYVRSKCLQIWTAIVNEKCLPLSRQVSLTTLVVGRLQDKSSSVRKQALLLVTNLFKCNPYAAKFSVKELEQNYENEAEKLKQMMKEEEEENGGQGNPILGKLEADWRVMEIKISEALLDEGESQDTEEKEEEEGSQTKPSDPLITDEDTPDSVTERVMTLLMEEKRCAAHKLMTAMVATYPDLTQEASQQSERTDSQDSSQGDGSDIIQCLKKIFMRQRRGNLELAAEAVQSQMSEDQCGVVSDVSKQQVLTWYLRDTLAFAVETEKAFPVICRLLGSENVSDVLGAVEFFVTGFKFGLSSAMQGVRRMLPLIWSKESGVKDAVVDAYKKMYLSPEGNSQRACALAVVKNLSALTFGVTIGDLTSLEGLMMELMKTGDLESTVMKILWERFTLKIPDTSAEDSRAAILLLSMAAGADNTVVRSNINVMVSEGLGPRAESDFMLARDTCLALLKLSNSKRMKGQVAGKPFRLPQDHDMFTRLSHILVKGVADVENRYWIPLAEQAVKVIYKLSNHPDAVCGEIIRKVINEFQRVNEADKPSDTPMDTASDTPTDTASDTPTDTASNTTTDTASDTPTDTQTDTGPSVEVSQKSVVVLTRVLSLAGQVAFSQMVYLESDVLDELKRRRASKEDSGKTPARQNKKARESSASEAIEEELGLAGAAAEDAEAEYIRKVCERDIVTGKTLLGALAPVIVAVCTNQAKYSDPELQTAASLALSKFMMVSSEFCDTHLQLLFTILEKTSHATIRANIIIALGDLTFRFPNMIEPWTPRIYARLRDESTLVRQNTLQVLTHLILDDMVKVKGQISEMATCLVDHNEKISSSAKIFFTELSKKGNAIYNIMPDLISRLSDPDVGVDEEHFRTILRYLFAFIQKDRQCESLVEKLCQRFRAARNERQWRDLSFCLSMLSYNEKSLRKLQENFVCFADKLADDDVYSCFVSIITKSQSSSKLGTKVAALAPLLTELEERLERCHNKGMEDDEITQKASQASQRGKTPRKTPARKGKAGRRTKKVISDSEDDDPQENKTPIVRRQTQRKAKPKVSFDSDEDSDLELFDLDKSCTEDSQSQESASQKTLESSDEEDLMPVKKQTHRGGKKKTRPLLTVNSPR</sequence>
<accession>A0A210PG18</accession>
<feature type="compositionally biased region" description="Acidic residues" evidence="15">
    <location>
        <begin position="1421"/>
        <end position="1431"/>
    </location>
</feature>
<feature type="compositionally biased region" description="Polar residues" evidence="15">
    <location>
        <begin position="1439"/>
        <end position="1452"/>
    </location>
</feature>
<comment type="similarity">
    <text evidence="4 14">Belongs to the CND1 (condensin subunit 1) family.</text>
</comment>
<feature type="region of interest" description="Disordered" evidence="15">
    <location>
        <begin position="493"/>
        <end position="527"/>
    </location>
</feature>
<comment type="subcellular location">
    <subcellularLocation>
        <location evidence="2">Chromosome</location>
    </subcellularLocation>
    <subcellularLocation>
        <location evidence="3">Cytoplasm</location>
    </subcellularLocation>
    <subcellularLocation>
        <location evidence="1">Nucleus</location>
    </subcellularLocation>
</comment>
<evidence type="ECO:0000313" key="19">
    <source>
        <dbReference type="Proteomes" id="UP000242188"/>
    </source>
</evidence>
<evidence type="ECO:0000256" key="10">
    <source>
        <dbReference type="ARBA" id="ARBA00022776"/>
    </source>
</evidence>
<dbReference type="PANTHER" id="PTHR14222:SF2">
    <property type="entry name" value="CONDENSIN COMPLEX SUBUNIT 1"/>
    <property type="match status" value="1"/>
</dbReference>
<keyword evidence="19" id="KW-1185">Reference proteome</keyword>
<keyword evidence="11 14" id="KW-0226">DNA condensation</keyword>
<evidence type="ECO:0000313" key="18">
    <source>
        <dbReference type="EMBL" id="OWF35443.1"/>
    </source>
</evidence>
<dbReference type="Pfam" id="PF12717">
    <property type="entry name" value="Cnd1"/>
    <property type="match status" value="1"/>
</dbReference>
<dbReference type="InterPro" id="IPR032682">
    <property type="entry name" value="Cnd1_C"/>
</dbReference>
<keyword evidence="6" id="KW-0158">Chromosome</keyword>
<gene>
    <name evidence="18" type="ORF">KP79_PYT21518</name>
</gene>
<dbReference type="PANTHER" id="PTHR14222">
    <property type="entry name" value="CONDENSIN"/>
    <property type="match status" value="1"/>
</dbReference>
<dbReference type="GO" id="GO:0005634">
    <property type="term" value="C:nucleus"/>
    <property type="evidence" value="ECO:0007669"/>
    <property type="project" value="UniProtKB-SubCell"/>
</dbReference>
<keyword evidence="7" id="KW-0963">Cytoplasm</keyword>
<evidence type="ECO:0000256" key="12">
    <source>
        <dbReference type="ARBA" id="ARBA00023242"/>
    </source>
</evidence>
<evidence type="ECO:0000256" key="11">
    <source>
        <dbReference type="ARBA" id="ARBA00023067"/>
    </source>
</evidence>
<comment type="function">
    <text evidence="14">Regulatory subunit of the condensin complex, a complex required for conversion of interphase chromatin into mitotic-like condense chromosomes. The condensin complex probably introduces positive supercoils into relaxed DNA in the presence of type I topoisomerases and converts nicked DNA into positive knotted forms in the presence of type II topoisomerases.</text>
</comment>
<dbReference type="InterPro" id="IPR011989">
    <property type="entry name" value="ARM-like"/>
</dbReference>
<organism evidence="18 19">
    <name type="scientific">Mizuhopecten yessoensis</name>
    <name type="common">Japanese scallop</name>
    <name type="synonym">Patinopecten yessoensis</name>
    <dbReference type="NCBI Taxonomy" id="6573"/>
    <lineage>
        <taxon>Eukaryota</taxon>
        <taxon>Metazoa</taxon>
        <taxon>Spiralia</taxon>
        <taxon>Lophotrochozoa</taxon>
        <taxon>Mollusca</taxon>
        <taxon>Bivalvia</taxon>
        <taxon>Autobranchia</taxon>
        <taxon>Pteriomorphia</taxon>
        <taxon>Pectinida</taxon>
        <taxon>Pectinoidea</taxon>
        <taxon>Pectinidae</taxon>
        <taxon>Mizuhopecten</taxon>
    </lineage>
</organism>
<dbReference type="GO" id="GO:0051301">
    <property type="term" value="P:cell division"/>
    <property type="evidence" value="ECO:0007669"/>
    <property type="project" value="UniProtKB-KW"/>
</dbReference>
<reference evidence="18 19" key="1">
    <citation type="journal article" date="2017" name="Nat. Ecol. Evol.">
        <title>Scallop genome provides insights into evolution of bilaterian karyotype and development.</title>
        <authorList>
            <person name="Wang S."/>
            <person name="Zhang J."/>
            <person name="Jiao W."/>
            <person name="Li J."/>
            <person name="Xun X."/>
            <person name="Sun Y."/>
            <person name="Guo X."/>
            <person name="Huan P."/>
            <person name="Dong B."/>
            <person name="Zhang L."/>
            <person name="Hu X."/>
            <person name="Sun X."/>
            <person name="Wang J."/>
            <person name="Zhao C."/>
            <person name="Wang Y."/>
            <person name="Wang D."/>
            <person name="Huang X."/>
            <person name="Wang R."/>
            <person name="Lv J."/>
            <person name="Li Y."/>
            <person name="Zhang Z."/>
            <person name="Liu B."/>
            <person name="Lu W."/>
            <person name="Hui Y."/>
            <person name="Liang J."/>
            <person name="Zhou Z."/>
            <person name="Hou R."/>
            <person name="Li X."/>
            <person name="Liu Y."/>
            <person name="Li H."/>
            <person name="Ning X."/>
            <person name="Lin Y."/>
            <person name="Zhao L."/>
            <person name="Xing Q."/>
            <person name="Dou J."/>
            <person name="Li Y."/>
            <person name="Mao J."/>
            <person name="Guo H."/>
            <person name="Dou H."/>
            <person name="Li T."/>
            <person name="Mu C."/>
            <person name="Jiang W."/>
            <person name="Fu Q."/>
            <person name="Fu X."/>
            <person name="Miao Y."/>
            <person name="Liu J."/>
            <person name="Yu Q."/>
            <person name="Li R."/>
            <person name="Liao H."/>
            <person name="Li X."/>
            <person name="Kong Y."/>
            <person name="Jiang Z."/>
            <person name="Chourrout D."/>
            <person name="Li R."/>
            <person name="Bao Z."/>
        </authorList>
    </citation>
    <scope>NUCLEOTIDE SEQUENCE [LARGE SCALE GENOMIC DNA]</scope>
    <source>
        <strain evidence="18 19">PY_sf001</strain>
    </source>
</reference>
<dbReference type="GO" id="GO:0000796">
    <property type="term" value="C:condensin complex"/>
    <property type="evidence" value="ECO:0007669"/>
    <property type="project" value="TreeGrafter"/>
</dbReference>
<evidence type="ECO:0000256" key="7">
    <source>
        <dbReference type="ARBA" id="ARBA00022490"/>
    </source>
</evidence>
<feature type="region of interest" description="Disordered" evidence="15">
    <location>
        <begin position="1001"/>
        <end position="1026"/>
    </location>
</feature>
<evidence type="ECO:0000256" key="5">
    <source>
        <dbReference type="ARBA" id="ARBA00016064"/>
    </source>
</evidence>
<dbReference type="InterPro" id="IPR007673">
    <property type="entry name" value="Condensin_cplx_su1"/>
</dbReference>
<dbReference type="InterPro" id="IPR024324">
    <property type="entry name" value="Condensin_cplx_su1_N"/>
</dbReference>
<dbReference type="FunFam" id="1.25.10.10:FF:000695">
    <property type="entry name" value="Condensin complex subunit 1"/>
    <property type="match status" value="1"/>
</dbReference>
<evidence type="ECO:0000256" key="13">
    <source>
        <dbReference type="ARBA" id="ARBA00023306"/>
    </source>
</evidence>